<dbReference type="PANTHER" id="PTHR11787">
    <property type="entry name" value="RAB GDP-DISSOCIATION INHIBITOR"/>
    <property type="match status" value="1"/>
</dbReference>
<sequence length="441" mass="47347">MESSTNEDGPSSHYSHLLVGTSLTLSTLSAALSQSSKNRVLHIDPAEYYGSYNASLTLSQLVTELQRRSHSGKADAEGTPLAGITFPYFAGPDAAEASSSHTPACLETLDRHYSISLSPALQPAASPSLDVLVRSQVARYATFRLLQRTAVWDTQQGMLKTVPASKEDVFKSGELSLIEKRKLMKFLQFAATYSSSSTDEMPFKTFLETKFTLPPHLVTAIMYGIALGSSETEAINAAMERLKVHLTSVGRYGNSAYLVPQYGGAGEIAQGYCRAAAVHGATFILGKEIEKLTAEQLEGPSGETDVSRYQLKLKDIDEIFTADYVIGEDDLVHSMKGPQATTPQSASTSDTQLLQGILVLDRSVRIPAPAVTSSATSSGEGEMRKEEEPLETGLIVFPPGSLSLQDGAYNEAATTALVLGEGTFCCPKGQYVVHLTTEIRG</sequence>
<dbReference type="AlphaFoldDB" id="A0A316UG95"/>
<dbReference type="RefSeq" id="XP_025351084.1">
    <property type="nucleotide sequence ID" value="XM_025490073.1"/>
</dbReference>
<keyword evidence="3" id="KW-1185">Reference proteome</keyword>
<dbReference type="EMBL" id="KZ819321">
    <property type="protein sequence ID" value="PWN23924.1"/>
    <property type="molecule type" value="Genomic_DNA"/>
</dbReference>
<dbReference type="SUPFAM" id="SSF51905">
    <property type="entry name" value="FAD/NAD(P)-binding domain"/>
    <property type="match status" value="1"/>
</dbReference>
<feature type="non-terminal residue" evidence="2">
    <location>
        <position position="441"/>
    </location>
</feature>
<evidence type="ECO:0000313" key="2">
    <source>
        <dbReference type="EMBL" id="PWN23924.1"/>
    </source>
</evidence>
<dbReference type="SUPFAM" id="SSF54373">
    <property type="entry name" value="FAD-linked reductases, C-terminal domain"/>
    <property type="match status" value="1"/>
</dbReference>
<dbReference type="GO" id="GO:0007264">
    <property type="term" value="P:small GTPase-mediated signal transduction"/>
    <property type="evidence" value="ECO:0007669"/>
    <property type="project" value="InterPro"/>
</dbReference>
<dbReference type="InterPro" id="IPR018203">
    <property type="entry name" value="GDP_dissociation_inhibitor"/>
</dbReference>
<comment type="similarity">
    <text evidence="1">Belongs to the Rab GDI family.</text>
</comment>
<organism evidence="2 3">
    <name type="scientific">Pseudomicrostroma glucosiphilum</name>
    <dbReference type="NCBI Taxonomy" id="1684307"/>
    <lineage>
        <taxon>Eukaryota</taxon>
        <taxon>Fungi</taxon>
        <taxon>Dikarya</taxon>
        <taxon>Basidiomycota</taxon>
        <taxon>Ustilaginomycotina</taxon>
        <taxon>Exobasidiomycetes</taxon>
        <taxon>Microstromatales</taxon>
        <taxon>Microstromatales incertae sedis</taxon>
        <taxon>Pseudomicrostroma</taxon>
    </lineage>
</organism>
<dbReference type="OrthoDB" id="9446342at2759"/>
<reference evidence="2 3" key="1">
    <citation type="journal article" date="2018" name="Mol. Biol. Evol.">
        <title>Broad Genomic Sampling Reveals a Smut Pathogenic Ancestry of the Fungal Clade Ustilaginomycotina.</title>
        <authorList>
            <person name="Kijpornyongpan T."/>
            <person name="Mondo S.J."/>
            <person name="Barry K."/>
            <person name="Sandor L."/>
            <person name="Lee J."/>
            <person name="Lipzen A."/>
            <person name="Pangilinan J."/>
            <person name="LaButti K."/>
            <person name="Hainaut M."/>
            <person name="Henrissat B."/>
            <person name="Grigoriev I.V."/>
            <person name="Spatafora J.W."/>
            <person name="Aime M.C."/>
        </authorList>
    </citation>
    <scope>NUCLEOTIDE SEQUENCE [LARGE SCALE GENOMIC DNA]</scope>
    <source>
        <strain evidence="2 3">MCA 4718</strain>
    </source>
</reference>
<dbReference type="GO" id="GO:0016192">
    <property type="term" value="P:vesicle-mediated transport"/>
    <property type="evidence" value="ECO:0007669"/>
    <property type="project" value="TreeGrafter"/>
</dbReference>
<protein>
    <submittedName>
        <fullName evidence="2">FAD/NAD(P)-binding domain-containing protein</fullName>
    </submittedName>
</protein>
<dbReference type="Pfam" id="PF00996">
    <property type="entry name" value="GDI"/>
    <property type="match status" value="2"/>
</dbReference>
<dbReference type="Gene3D" id="3.50.50.60">
    <property type="entry name" value="FAD/NAD(P)-binding domain"/>
    <property type="match status" value="1"/>
</dbReference>
<dbReference type="Gene3D" id="1.10.405.10">
    <property type="entry name" value="Guanine Nucleotide Dissociation Inhibitor, domain 1"/>
    <property type="match status" value="1"/>
</dbReference>
<dbReference type="GeneID" id="37011807"/>
<accession>A0A316UG95</accession>
<dbReference type="Proteomes" id="UP000245942">
    <property type="component" value="Unassembled WGS sequence"/>
</dbReference>
<name>A0A316UG95_9BASI</name>
<dbReference type="GO" id="GO:0005829">
    <property type="term" value="C:cytosol"/>
    <property type="evidence" value="ECO:0007669"/>
    <property type="project" value="TreeGrafter"/>
</dbReference>
<dbReference type="PRINTS" id="PR00891">
    <property type="entry name" value="RABGDIREP"/>
</dbReference>
<dbReference type="PANTHER" id="PTHR11787:SF4">
    <property type="entry name" value="CHM, RAB ESCORT PROTEIN 1"/>
    <property type="match status" value="1"/>
</dbReference>
<dbReference type="STRING" id="1684307.A0A316UG95"/>
<dbReference type="Gene3D" id="3.30.519.10">
    <property type="entry name" value="Guanine Nucleotide Dissociation Inhibitor, domain 2"/>
    <property type="match status" value="1"/>
</dbReference>
<dbReference type="GO" id="GO:0005968">
    <property type="term" value="C:Rab-protein geranylgeranyltransferase complex"/>
    <property type="evidence" value="ECO:0007669"/>
    <property type="project" value="TreeGrafter"/>
</dbReference>
<dbReference type="GO" id="GO:0005092">
    <property type="term" value="F:GDP-dissociation inhibitor activity"/>
    <property type="evidence" value="ECO:0007669"/>
    <property type="project" value="InterPro"/>
</dbReference>
<evidence type="ECO:0000256" key="1">
    <source>
        <dbReference type="ARBA" id="ARBA00005593"/>
    </source>
</evidence>
<dbReference type="InterPro" id="IPR036188">
    <property type="entry name" value="FAD/NAD-bd_sf"/>
</dbReference>
<dbReference type="GO" id="GO:0005634">
    <property type="term" value="C:nucleus"/>
    <property type="evidence" value="ECO:0007669"/>
    <property type="project" value="TreeGrafter"/>
</dbReference>
<evidence type="ECO:0000313" key="3">
    <source>
        <dbReference type="Proteomes" id="UP000245942"/>
    </source>
</evidence>
<gene>
    <name evidence="2" type="ORF">BCV69DRAFT_243531</name>
</gene>
<proteinExistence type="inferred from homology"/>